<name>A4WTB8_CERS5</name>
<dbReference type="KEGG" id="rsq:Rsph17025_1739"/>
<feature type="region of interest" description="Disordered" evidence="1">
    <location>
        <begin position="1"/>
        <end position="21"/>
    </location>
</feature>
<gene>
    <name evidence="2" type="ordered locus">Rsph17025_1739</name>
</gene>
<evidence type="ECO:0000313" key="2">
    <source>
        <dbReference type="EMBL" id="ABP70632.1"/>
    </source>
</evidence>
<dbReference type="EMBL" id="CP000661">
    <property type="protein sequence ID" value="ABP70632.1"/>
    <property type="molecule type" value="Genomic_DNA"/>
</dbReference>
<dbReference type="STRING" id="349102.Rsph17025_1739"/>
<proteinExistence type="predicted"/>
<dbReference type="HOGENOM" id="CLU_2603758_0_0_5"/>
<reference evidence="2" key="1">
    <citation type="submission" date="2007-04" db="EMBL/GenBank/DDBJ databases">
        <title>Complete sequence of chromosome of Rhodobacter sphaeroides ATCC 17025.</title>
        <authorList>
            <consortium name="US DOE Joint Genome Institute"/>
            <person name="Copeland A."/>
            <person name="Lucas S."/>
            <person name="Lapidus A."/>
            <person name="Barry K."/>
            <person name="Detter J.C."/>
            <person name="Glavina del Rio T."/>
            <person name="Hammon N."/>
            <person name="Israni S."/>
            <person name="Dalin E."/>
            <person name="Tice H."/>
            <person name="Pitluck S."/>
            <person name="Chertkov O."/>
            <person name="Brettin T."/>
            <person name="Bruce D."/>
            <person name="Han C."/>
            <person name="Schmutz J."/>
            <person name="Larimer F."/>
            <person name="Land M."/>
            <person name="Hauser L."/>
            <person name="Kyrpides N."/>
            <person name="Kim E."/>
            <person name="Richardson P."/>
            <person name="Mackenzie C."/>
            <person name="Choudhary M."/>
            <person name="Donohue T.J."/>
            <person name="Kaplan S."/>
        </authorList>
    </citation>
    <scope>NUCLEOTIDE SEQUENCE [LARGE SCALE GENOMIC DNA]</scope>
    <source>
        <strain evidence="2">ATCC 17025</strain>
    </source>
</reference>
<feature type="compositionally biased region" description="Basic residues" evidence="1">
    <location>
        <begin position="70"/>
        <end position="79"/>
    </location>
</feature>
<protein>
    <submittedName>
        <fullName evidence="2">Uncharacterized protein</fullName>
    </submittedName>
</protein>
<evidence type="ECO:0000256" key="1">
    <source>
        <dbReference type="SAM" id="MobiDB-lite"/>
    </source>
</evidence>
<organism evidence="2">
    <name type="scientific">Cereibacter sphaeroides (strain ATCC 17025 / ATH 2.4.3)</name>
    <name type="common">Rhodobacter sphaeroides</name>
    <dbReference type="NCBI Taxonomy" id="349102"/>
    <lineage>
        <taxon>Bacteria</taxon>
        <taxon>Pseudomonadati</taxon>
        <taxon>Pseudomonadota</taxon>
        <taxon>Alphaproteobacteria</taxon>
        <taxon>Rhodobacterales</taxon>
        <taxon>Paracoccaceae</taxon>
        <taxon>Cereibacter</taxon>
    </lineage>
</organism>
<dbReference type="AlphaFoldDB" id="A4WTB8"/>
<sequence>MRQILGQIHPEIERQARRPPSLLEKSEKLCIGAGSHHHNPHVLNPFTVGEWLRFGQHTSEGGATGWPPKRYGRKIHWRE</sequence>
<feature type="region of interest" description="Disordered" evidence="1">
    <location>
        <begin position="57"/>
        <end position="79"/>
    </location>
</feature>
<accession>A4WTB8</accession>